<dbReference type="GO" id="GO:0005737">
    <property type="term" value="C:cytoplasm"/>
    <property type="evidence" value="ECO:0007669"/>
    <property type="project" value="InterPro"/>
</dbReference>
<organism evidence="2 3">
    <name type="scientific">Adineta steineri</name>
    <dbReference type="NCBI Taxonomy" id="433720"/>
    <lineage>
        <taxon>Eukaryota</taxon>
        <taxon>Metazoa</taxon>
        <taxon>Spiralia</taxon>
        <taxon>Gnathifera</taxon>
        <taxon>Rotifera</taxon>
        <taxon>Eurotatoria</taxon>
        <taxon>Bdelloidea</taxon>
        <taxon>Adinetida</taxon>
        <taxon>Adinetidae</taxon>
        <taxon>Adineta</taxon>
    </lineage>
</organism>
<feature type="active site" evidence="1">
    <location>
        <position position="184"/>
    </location>
</feature>
<dbReference type="AlphaFoldDB" id="A0A813NZX6"/>
<name>A0A813NZX6_9BILA</name>
<comment type="caution">
    <text evidence="2">The sequence shown here is derived from an EMBL/GenBank/DDBJ whole genome shotgun (WGS) entry which is preliminary data.</text>
</comment>
<dbReference type="Proteomes" id="UP000663832">
    <property type="component" value="Unassembled WGS sequence"/>
</dbReference>
<evidence type="ECO:0008006" key="4">
    <source>
        <dbReference type="Google" id="ProtNLM"/>
    </source>
</evidence>
<feature type="active site" evidence="1">
    <location>
        <position position="167"/>
    </location>
</feature>
<gene>
    <name evidence="2" type="ORF">QVE165_LOCUS1213</name>
</gene>
<reference evidence="2" key="1">
    <citation type="submission" date="2021-02" db="EMBL/GenBank/DDBJ databases">
        <authorList>
            <person name="Nowell W R."/>
        </authorList>
    </citation>
    <scope>NUCLEOTIDE SEQUENCE</scope>
</reference>
<proteinExistence type="predicted"/>
<evidence type="ECO:0000256" key="1">
    <source>
        <dbReference type="PIRSR" id="PIRSR628131-1"/>
    </source>
</evidence>
<dbReference type="Pfam" id="PF14822">
    <property type="entry name" value="Vasohibin"/>
    <property type="match status" value="1"/>
</dbReference>
<dbReference type="EMBL" id="CAJNOM010000003">
    <property type="protein sequence ID" value="CAF0746173.1"/>
    <property type="molecule type" value="Genomic_DNA"/>
</dbReference>
<protein>
    <recommendedName>
        <fullName evidence="4">Vasohibin-like protein</fullName>
    </recommendedName>
</protein>
<keyword evidence="3" id="KW-1185">Reference proteome</keyword>
<evidence type="ECO:0000313" key="3">
    <source>
        <dbReference type="Proteomes" id="UP000663832"/>
    </source>
</evidence>
<dbReference type="InterPro" id="IPR028131">
    <property type="entry name" value="VASH1"/>
</dbReference>
<accession>A0A813NZX6</accession>
<evidence type="ECO:0000313" key="2">
    <source>
        <dbReference type="EMBL" id="CAF0746173.1"/>
    </source>
</evidence>
<dbReference type="PANTHER" id="PTHR15750:SF2">
    <property type="entry name" value="VASOHIBIN"/>
    <property type="match status" value="1"/>
</dbReference>
<sequence length="346" mass="40193">MAMTTCGYEAIYSGKLLLFYVNREGLPLSERCNERMWTFCMEQYPKNVLEIKTVRDQITDYPKITYIDPPYHLATNTRLTVPEKLQQIQTYIQRLEYNYTGMQFFDINTKRPISGLMDSARHMMTEALPIKCLEAFLIAVYLTTGITGLERFNISFKTRFNSITYRHIVLGIRYNQTYGALGLSRRTDLAYKPLDGKYDRLSALIDDYLRAYKNYGHTVLRIKIGLPIVHDLKSFLTINWKAIVILPNKTDKIDYERELDKIVRIWRQMNMYLPYRTTIPPASLVQPTSTVITTASLPNRLQSISIRQNREISSNCRPTAINKIPITTNNTHTTAKDQSIPYAIRV</sequence>
<feature type="active site" evidence="1">
    <location>
        <position position="132"/>
    </location>
</feature>
<dbReference type="PANTHER" id="PTHR15750">
    <property type="entry name" value="VASOHIBIN-1-LIKE ISOFORM X2"/>
    <property type="match status" value="1"/>
</dbReference>
<dbReference type="OrthoDB" id="9974232at2759"/>